<dbReference type="InterPro" id="IPR029017">
    <property type="entry name" value="Enolase-like_N"/>
</dbReference>
<evidence type="ECO:0000256" key="13">
    <source>
        <dbReference type="PIRSR" id="PIRSR001400-3"/>
    </source>
</evidence>
<feature type="binding site" evidence="10">
    <location>
        <position position="388"/>
    </location>
    <ligand>
        <name>(2R)-2-phosphoglycerate</name>
        <dbReference type="ChEBI" id="CHEBI:58289"/>
    </ligand>
</feature>
<dbReference type="EC" id="4.2.1.11" evidence="3 10"/>
<feature type="binding site" evidence="10">
    <location>
        <position position="409"/>
    </location>
    <ligand>
        <name>(2R)-2-phosphoglycerate</name>
        <dbReference type="ChEBI" id="CHEBI:58289"/>
    </ligand>
</feature>
<comment type="catalytic activity">
    <reaction evidence="10">
        <text>(2R)-2-phosphoglycerate = phosphoenolpyruvate + H2O</text>
        <dbReference type="Rhea" id="RHEA:10164"/>
        <dbReference type="ChEBI" id="CHEBI:15377"/>
        <dbReference type="ChEBI" id="CHEBI:58289"/>
        <dbReference type="ChEBI" id="CHEBI:58702"/>
        <dbReference type="EC" id="4.2.1.11"/>
    </reaction>
</comment>
<evidence type="ECO:0000259" key="14">
    <source>
        <dbReference type="SMART" id="SM01192"/>
    </source>
</evidence>
<dbReference type="GO" id="GO:0006096">
    <property type="term" value="P:glycolytic process"/>
    <property type="evidence" value="ECO:0007669"/>
    <property type="project" value="UniProtKB-UniRule"/>
</dbReference>
<evidence type="ECO:0000259" key="15">
    <source>
        <dbReference type="SMART" id="SM01193"/>
    </source>
</evidence>
<dbReference type="PANTHER" id="PTHR11902">
    <property type="entry name" value="ENOLASE"/>
    <property type="match status" value="1"/>
</dbReference>
<keyword evidence="17" id="KW-1185">Reference proteome</keyword>
<feature type="domain" description="Enolase C-terminal TIM barrel" evidence="14">
    <location>
        <begin position="157"/>
        <end position="441"/>
    </location>
</feature>
<evidence type="ECO:0000256" key="11">
    <source>
        <dbReference type="PIRSR" id="PIRSR001400-1"/>
    </source>
</evidence>
<dbReference type="AlphaFoldDB" id="A0A512CAC3"/>
<dbReference type="NCBIfam" id="TIGR01060">
    <property type="entry name" value="eno"/>
    <property type="match status" value="1"/>
</dbReference>
<evidence type="ECO:0000256" key="7">
    <source>
        <dbReference type="ARBA" id="ARBA00023152"/>
    </source>
</evidence>
<feature type="active site" description="Proton acceptor" evidence="10 11">
    <location>
        <position position="358"/>
    </location>
</feature>
<dbReference type="CDD" id="cd03313">
    <property type="entry name" value="enolase"/>
    <property type="match status" value="1"/>
</dbReference>
<feature type="binding site" evidence="10">
    <location>
        <position position="387"/>
    </location>
    <ligand>
        <name>(2R)-2-phosphoglycerate</name>
        <dbReference type="ChEBI" id="CHEBI:58289"/>
    </ligand>
</feature>
<evidence type="ECO:0000256" key="2">
    <source>
        <dbReference type="ARBA" id="ARBA00009604"/>
    </source>
</evidence>
<evidence type="ECO:0000256" key="1">
    <source>
        <dbReference type="ARBA" id="ARBA00005031"/>
    </source>
</evidence>
<dbReference type="SFLD" id="SFLDG00178">
    <property type="entry name" value="enolase"/>
    <property type="match status" value="1"/>
</dbReference>
<gene>
    <name evidence="10 16" type="primary">eno</name>
    <name evidence="16" type="ORF">CQA01_16900</name>
</gene>
<protein>
    <recommendedName>
        <fullName evidence="4 10">Enolase</fullName>
        <ecNumber evidence="3 10">4.2.1.11</ecNumber>
    </recommendedName>
    <alternativeName>
        <fullName evidence="10">2-phospho-D-glycerate hydro-lyase</fullName>
    </alternativeName>
    <alternativeName>
        <fullName evidence="10">2-phosphoglycerate dehydratase</fullName>
    </alternativeName>
</protein>
<dbReference type="SMART" id="SM01192">
    <property type="entry name" value="Enolase_C"/>
    <property type="match status" value="1"/>
</dbReference>
<evidence type="ECO:0000313" key="17">
    <source>
        <dbReference type="Proteomes" id="UP000321301"/>
    </source>
</evidence>
<dbReference type="GO" id="GO:0000287">
    <property type="term" value="F:magnesium ion binding"/>
    <property type="evidence" value="ECO:0007669"/>
    <property type="project" value="UniProtKB-UniRule"/>
</dbReference>
<dbReference type="PANTHER" id="PTHR11902:SF1">
    <property type="entry name" value="ENOLASE"/>
    <property type="match status" value="1"/>
</dbReference>
<evidence type="ECO:0000256" key="8">
    <source>
        <dbReference type="ARBA" id="ARBA00023239"/>
    </source>
</evidence>
<comment type="cofactor">
    <cofactor evidence="10">
        <name>Mg(2+)</name>
        <dbReference type="ChEBI" id="CHEBI:18420"/>
    </cofactor>
    <text evidence="10">Binds a second Mg(2+) ion via substrate during catalysis.</text>
</comment>
<feature type="binding site" evidence="10">
    <location>
        <position position="358"/>
    </location>
    <ligand>
        <name>(2R)-2-phosphoglycerate</name>
        <dbReference type="ChEBI" id="CHEBI:58289"/>
    </ligand>
</feature>
<evidence type="ECO:0000256" key="3">
    <source>
        <dbReference type="ARBA" id="ARBA00012058"/>
    </source>
</evidence>
<dbReference type="Proteomes" id="UP000321301">
    <property type="component" value="Unassembled WGS sequence"/>
</dbReference>
<dbReference type="SUPFAM" id="SSF54826">
    <property type="entry name" value="Enolase N-terminal domain-like"/>
    <property type="match status" value="1"/>
</dbReference>
<keyword evidence="7 10" id="KW-0324">Glycolysis</keyword>
<evidence type="ECO:0000256" key="12">
    <source>
        <dbReference type="PIRSR" id="PIRSR001400-2"/>
    </source>
</evidence>
<evidence type="ECO:0000256" key="6">
    <source>
        <dbReference type="ARBA" id="ARBA00022842"/>
    </source>
</evidence>
<dbReference type="SMART" id="SM01193">
    <property type="entry name" value="Enolase_N"/>
    <property type="match status" value="1"/>
</dbReference>
<dbReference type="SFLD" id="SFLDF00002">
    <property type="entry name" value="enolase"/>
    <property type="match status" value="1"/>
</dbReference>
<dbReference type="EMBL" id="BJYV01000006">
    <property type="protein sequence ID" value="GEO21156.1"/>
    <property type="molecule type" value="Genomic_DNA"/>
</dbReference>
<feature type="binding site" evidence="12">
    <location>
        <position position="333"/>
    </location>
    <ligand>
        <name>substrate</name>
    </ligand>
</feature>
<keyword evidence="6 10" id="KW-0460">Magnesium</keyword>
<feature type="active site" description="Proton donor" evidence="10 11">
    <location>
        <position position="223"/>
    </location>
</feature>
<evidence type="ECO:0000256" key="9">
    <source>
        <dbReference type="ARBA" id="ARBA00045763"/>
    </source>
</evidence>
<dbReference type="GO" id="GO:0004634">
    <property type="term" value="F:phosphopyruvate hydratase activity"/>
    <property type="evidence" value="ECO:0007669"/>
    <property type="project" value="UniProtKB-UniRule"/>
</dbReference>
<comment type="cofactor">
    <cofactor evidence="13">
        <name>Mg(2+)</name>
        <dbReference type="ChEBI" id="CHEBI:18420"/>
    </cofactor>
    <text evidence="13">Mg(2+) is required for catalysis and for stabilizing the dimer.</text>
</comment>
<keyword evidence="8 10" id="KW-0456">Lyase</keyword>
<name>A0A512CAC3_9BACT</name>
<feature type="binding site" evidence="12">
    <location>
        <position position="409"/>
    </location>
    <ligand>
        <name>substrate</name>
    </ligand>
</feature>
<comment type="pathway">
    <text evidence="1 10">Carbohydrate degradation; glycolysis; pyruvate from D-glyceraldehyde 3-phosphate: step 4/5.</text>
</comment>
<dbReference type="Pfam" id="PF00113">
    <property type="entry name" value="Enolase_C"/>
    <property type="match status" value="1"/>
</dbReference>
<dbReference type="SFLD" id="SFLDS00001">
    <property type="entry name" value="Enolase"/>
    <property type="match status" value="1"/>
</dbReference>
<comment type="caution">
    <text evidence="16">The sequence shown here is derived from an EMBL/GenBank/DDBJ whole genome shotgun (WGS) entry which is preliminary data.</text>
</comment>
<dbReference type="InterPro" id="IPR000941">
    <property type="entry name" value="Enolase"/>
</dbReference>
<feature type="binding site" evidence="10">
    <location>
        <position position="181"/>
    </location>
    <ligand>
        <name>(2R)-2-phosphoglycerate</name>
        <dbReference type="ChEBI" id="CHEBI:58289"/>
    </ligand>
</feature>
<dbReference type="Gene3D" id="3.30.390.10">
    <property type="entry name" value="Enolase-like, N-terminal domain"/>
    <property type="match status" value="1"/>
</dbReference>
<dbReference type="InterPro" id="IPR020811">
    <property type="entry name" value="Enolase_N"/>
</dbReference>
<dbReference type="PRINTS" id="PR00148">
    <property type="entry name" value="ENOLASE"/>
</dbReference>
<sequence>MRKGIKVKRKKVTLNFTKMNSKITTISALEILDSRGNPTLRAYVTLEDGTKTSASVPSGASTGQNEALELRDGEKRYAGKGVQKAVENVNKDIAAALIGMHAIDQKDIDYTMIELDGTENKSRLGANAILGVSMAVAKAAAVSSNLPLYQYLGGSNTVRIPVPCMNILNGGEHADNSVDFQEFMLVPHGAPNFKEGLRYVAETFHVLKKILKNNGLATSVGDEGGFAPNCASNEIAIELIIEAIEQAGYKPGEDLSVAIDSAANSFSPNLDNQYDLTSSGAGKMTTDELIELSGEWLKKYPIVSWEDPLSEGDWDGFSKFTKEFGDKIEVVGDDIFVTNRKYISKGIAKKTANSALIKLNQIGSVTETIEAVRMCREAGWRYFLSHRSGETEDTFLADFAVAMDGGHLKAGSACRGERVAKYNRLLEIEHELKGRSEYRWK</sequence>
<dbReference type="FunFam" id="3.30.390.10:FF:000001">
    <property type="entry name" value="Enolase"/>
    <property type="match status" value="1"/>
</dbReference>
<keyword evidence="5 10" id="KW-0964">Secreted</keyword>
<keyword evidence="10" id="KW-0963">Cytoplasm</keyword>
<comment type="similarity">
    <text evidence="2 10">Belongs to the enolase family.</text>
</comment>
<evidence type="ECO:0000256" key="5">
    <source>
        <dbReference type="ARBA" id="ARBA00022525"/>
    </source>
</evidence>
<feature type="binding site" evidence="12">
    <location>
        <position position="173"/>
    </location>
    <ligand>
        <name>substrate</name>
    </ligand>
</feature>
<evidence type="ECO:0000256" key="10">
    <source>
        <dbReference type="HAMAP-Rule" id="MF_00318"/>
    </source>
</evidence>
<proteinExistence type="inferred from homology"/>
<dbReference type="GO" id="GO:0000015">
    <property type="term" value="C:phosphopyruvate hydratase complex"/>
    <property type="evidence" value="ECO:0007669"/>
    <property type="project" value="InterPro"/>
</dbReference>
<dbReference type="InterPro" id="IPR020810">
    <property type="entry name" value="Enolase_C"/>
</dbReference>
<dbReference type="InterPro" id="IPR036849">
    <property type="entry name" value="Enolase-like_C_sf"/>
</dbReference>
<dbReference type="GO" id="GO:0009986">
    <property type="term" value="C:cell surface"/>
    <property type="evidence" value="ECO:0007669"/>
    <property type="project" value="UniProtKB-SubCell"/>
</dbReference>
<keyword evidence="10 13" id="KW-0479">Metal-binding</keyword>
<dbReference type="UniPathway" id="UPA00109">
    <property type="reaction ID" value="UER00187"/>
</dbReference>
<feature type="binding site" evidence="12">
    <location>
        <begin position="385"/>
        <end position="388"/>
    </location>
    <ligand>
        <name>substrate</name>
    </ligand>
</feature>
<feature type="domain" description="Enolase N-terminal" evidence="15">
    <location>
        <begin position="23"/>
        <end position="152"/>
    </location>
</feature>
<feature type="binding site" evidence="10 13">
    <location>
        <position position="260"/>
    </location>
    <ligand>
        <name>Mg(2+)</name>
        <dbReference type="ChEBI" id="CHEBI:18420"/>
    </ligand>
</feature>
<comment type="function">
    <text evidence="9 10">Catalyzes the reversible conversion of 2-phosphoglycerate (2-PG) into phosphoenolpyruvate (PEP). It is essential for the degradation of carbohydrates via glycolysis.</text>
</comment>
<feature type="binding site" evidence="12">
    <location>
        <position position="182"/>
    </location>
    <ligand>
        <name>substrate</name>
    </ligand>
</feature>
<comment type="subcellular location">
    <subcellularLocation>
        <location evidence="10">Cytoplasm</location>
    </subcellularLocation>
    <subcellularLocation>
        <location evidence="10">Secreted</location>
    </subcellularLocation>
    <subcellularLocation>
        <location evidence="10">Cell surface</location>
    </subcellularLocation>
    <text evidence="10">Fractions of enolase are present in both the cytoplasm and on the cell surface.</text>
</comment>
<feature type="binding site" evidence="10 13">
    <location>
        <position position="306"/>
    </location>
    <ligand>
        <name>Mg(2+)</name>
        <dbReference type="ChEBI" id="CHEBI:18420"/>
    </ligand>
</feature>
<accession>A0A512CAC3</accession>
<feature type="binding site" evidence="12">
    <location>
        <position position="306"/>
    </location>
    <ligand>
        <name>substrate</name>
    </ligand>
</feature>
<dbReference type="HAMAP" id="MF_00318">
    <property type="entry name" value="Enolase"/>
    <property type="match status" value="1"/>
</dbReference>
<dbReference type="PIRSF" id="PIRSF001400">
    <property type="entry name" value="Enolase"/>
    <property type="match status" value="1"/>
</dbReference>
<organism evidence="16 17">
    <name type="scientific">Cyclobacterium qasimii</name>
    <dbReference type="NCBI Taxonomy" id="1350429"/>
    <lineage>
        <taxon>Bacteria</taxon>
        <taxon>Pseudomonadati</taxon>
        <taxon>Bacteroidota</taxon>
        <taxon>Cytophagia</taxon>
        <taxon>Cytophagales</taxon>
        <taxon>Cyclobacteriaceae</taxon>
        <taxon>Cyclobacterium</taxon>
    </lineage>
</organism>
<dbReference type="GO" id="GO:0005576">
    <property type="term" value="C:extracellular region"/>
    <property type="evidence" value="ECO:0007669"/>
    <property type="project" value="UniProtKB-SubCell"/>
</dbReference>
<feature type="binding site" evidence="10 13">
    <location>
        <position position="333"/>
    </location>
    <ligand>
        <name>Mg(2+)</name>
        <dbReference type="ChEBI" id="CHEBI:18420"/>
    </ligand>
</feature>
<dbReference type="Pfam" id="PF03952">
    <property type="entry name" value="Enolase_N"/>
    <property type="match status" value="1"/>
</dbReference>
<evidence type="ECO:0000313" key="16">
    <source>
        <dbReference type="EMBL" id="GEO21156.1"/>
    </source>
</evidence>
<reference evidence="16 17" key="1">
    <citation type="submission" date="2019-07" db="EMBL/GenBank/DDBJ databases">
        <title>Whole genome shotgun sequence of Cyclobacterium qasimii NBRC 106168.</title>
        <authorList>
            <person name="Hosoyama A."/>
            <person name="Uohara A."/>
            <person name="Ohji S."/>
            <person name="Ichikawa N."/>
        </authorList>
    </citation>
    <scope>NUCLEOTIDE SEQUENCE [LARGE SCALE GENOMIC DNA]</scope>
    <source>
        <strain evidence="16 17">NBRC 106168</strain>
    </source>
</reference>
<dbReference type="SUPFAM" id="SSF51604">
    <property type="entry name" value="Enolase C-terminal domain-like"/>
    <property type="match status" value="1"/>
</dbReference>
<dbReference type="Gene3D" id="3.20.20.120">
    <property type="entry name" value="Enolase-like C-terminal domain"/>
    <property type="match status" value="1"/>
</dbReference>
<evidence type="ECO:0000256" key="4">
    <source>
        <dbReference type="ARBA" id="ARBA00017068"/>
    </source>
</evidence>